<gene>
    <name evidence="1" type="ORF">PLOB_00004106</name>
</gene>
<proteinExistence type="predicted"/>
<protein>
    <submittedName>
        <fullName evidence="1">Uncharacterized protein</fullName>
    </submittedName>
</protein>
<sequence>MATRRSPPSIGIPNKRRRLSKIVDDQRINEVAVKAAEVLLPWDEVSPPYFSEWLEKFSNAQGATKELMFMSILPTVSSLLGLCKLQMTTTYSENLALFTLGICPPSGGKNQCFSFGCKQPVSYVESKSAACLLLDKFTEVGLRQHLLQNGGVGLLMNEEMEDTLRHIHLERECGTLCRLFDGDSIYINTGSSNSRQEIERSSLAIGGFMQVRQFFSEIYPMMVASQSGFDLRFLIAVLRPKALTRKQTQPFAEQLSDTHLTNLNDLYKAIYDDHKHGDVVYSLNKEALDVYDQFDEQICTRLNNQWQNGQFLQIKTAASEGGKERRLVLRLAVTLFVVYSYICRPLFHFYGPVPRIIPKQYMEYAMKLMTYFQQQRKEIDKIMLDEEVESQDSLIDKIVSFPGPVCTVSNLRACASSKTRVVWTPAVVKDAMSDLARAGIGETVTLERTVAFVKNPPDHVTDTALSQNTTLSKEQYEECFLFQDMNLPNSKKDGLIAKARLSREIQGYLTQNKEN</sequence>
<dbReference type="InterPro" id="IPR025048">
    <property type="entry name" value="DUF3987"/>
</dbReference>
<comment type="caution">
    <text evidence="1">The sequence shown here is derived from an EMBL/GenBank/DDBJ whole genome shotgun (WGS) entry which is preliminary data.</text>
</comment>
<dbReference type="EMBL" id="CALNXK010000116">
    <property type="protein sequence ID" value="CAH3160292.1"/>
    <property type="molecule type" value="Genomic_DNA"/>
</dbReference>
<evidence type="ECO:0000313" key="1">
    <source>
        <dbReference type="EMBL" id="CAH3160292.1"/>
    </source>
</evidence>
<name>A0ABN8QAS3_9CNID</name>
<dbReference type="Pfam" id="PF13148">
    <property type="entry name" value="DUF3987"/>
    <property type="match status" value="1"/>
</dbReference>
<accession>A0ABN8QAS3</accession>
<evidence type="ECO:0000313" key="2">
    <source>
        <dbReference type="Proteomes" id="UP001159405"/>
    </source>
</evidence>
<keyword evidence="2" id="KW-1185">Reference proteome</keyword>
<organism evidence="1 2">
    <name type="scientific">Porites lobata</name>
    <dbReference type="NCBI Taxonomy" id="104759"/>
    <lineage>
        <taxon>Eukaryota</taxon>
        <taxon>Metazoa</taxon>
        <taxon>Cnidaria</taxon>
        <taxon>Anthozoa</taxon>
        <taxon>Hexacorallia</taxon>
        <taxon>Scleractinia</taxon>
        <taxon>Fungiina</taxon>
        <taxon>Poritidae</taxon>
        <taxon>Porites</taxon>
    </lineage>
</organism>
<reference evidence="1 2" key="1">
    <citation type="submission" date="2022-05" db="EMBL/GenBank/DDBJ databases">
        <authorList>
            <consortium name="Genoscope - CEA"/>
            <person name="William W."/>
        </authorList>
    </citation>
    <scope>NUCLEOTIDE SEQUENCE [LARGE SCALE GENOMIC DNA]</scope>
</reference>
<dbReference type="Proteomes" id="UP001159405">
    <property type="component" value="Unassembled WGS sequence"/>
</dbReference>